<evidence type="ECO:0000313" key="5">
    <source>
        <dbReference type="EMBL" id="NEW56941.1"/>
    </source>
</evidence>
<feature type="transmembrane region" description="Helical" evidence="1">
    <location>
        <begin position="210"/>
        <end position="229"/>
    </location>
</feature>
<keyword evidence="1" id="KW-0472">Membrane</keyword>
<keyword evidence="1" id="KW-1133">Transmembrane helix</keyword>
<organism evidence="4 6">
    <name type="scientific">Nocardia cyriacigeorgica</name>
    <dbReference type="NCBI Taxonomy" id="135487"/>
    <lineage>
        <taxon>Bacteria</taxon>
        <taxon>Bacillati</taxon>
        <taxon>Actinomycetota</taxon>
        <taxon>Actinomycetes</taxon>
        <taxon>Mycobacteriales</taxon>
        <taxon>Nocardiaceae</taxon>
        <taxon>Nocardia</taxon>
    </lineage>
</organism>
<dbReference type="EMBL" id="JAAGUX010000023">
    <property type="protein sequence ID" value="NEW56941.1"/>
    <property type="molecule type" value="Genomic_DNA"/>
</dbReference>
<protein>
    <recommendedName>
        <fullName evidence="3">DUF8020 domain-containing protein</fullName>
    </recommendedName>
</protein>
<proteinExistence type="predicted"/>
<feature type="domain" description="DUF8020" evidence="3">
    <location>
        <begin position="37"/>
        <end position="104"/>
    </location>
</feature>
<dbReference type="Proteomes" id="UP000468928">
    <property type="component" value="Unassembled WGS sequence"/>
</dbReference>
<dbReference type="Pfam" id="PF26059">
    <property type="entry name" value="DUF8020"/>
    <property type="match status" value="1"/>
</dbReference>
<evidence type="ECO:0000313" key="7">
    <source>
        <dbReference type="Proteomes" id="UP000470876"/>
    </source>
</evidence>
<evidence type="ECO:0000259" key="3">
    <source>
        <dbReference type="Pfam" id="PF26059"/>
    </source>
</evidence>
<reference evidence="6 7" key="1">
    <citation type="submission" date="2020-01" db="EMBL/GenBank/DDBJ databases">
        <title>Genetics and antimicrobial susceptibilities of Nocardia species isolated from the soil; a comparison with species isolated from humans.</title>
        <authorList>
            <person name="Carrasco G."/>
            <person name="Monzon S."/>
            <person name="Sansegundo M."/>
            <person name="Garcia E."/>
            <person name="Garrido N."/>
            <person name="Medina M.J."/>
            <person name="Villalon P."/>
            <person name="Ramirez-Arocha A.C."/>
            <person name="Jimenez P."/>
            <person name="Cuesta I."/>
            <person name="Valdezate S."/>
        </authorList>
    </citation>
    <scope>NUCLEOTIDE SEQUENCE [LARGE SCALE GENOMIC DNA]</scope>
    <source>
        <strain evidence="4 6">CNM20110639</strain>
        <strain evidence="5 7">CNM20110649</strain>
    </source>
</reference>
<dbReference type="RefSeq" id="WP_163824650.1">
    <property type="nucleotide sequence ID" value="NZ_JAAGUX010000023.1"/>
</dbReference>
<feature type="chain" id="PRO_5026795107" description="DUF8020 domain-containing protein" evidence="2">
    <location>
        <begin position="27"/>
        <end position="256"/>
    </location>
</feature>
<feature type="transmembrane region" description="Helical" evidence="1">
    <location>
        <begin position="148"/>
        <end position="170"/>
    </location>
</feature>
<accession>A0A6P1D433</accession>
<evidence type="ECO:0000313" key="6">
    <source>
        <dbReference type="Proteomes" id="UP000468928"/>
    </source>
</evidence>
<dbReference type="EMBL" id="JAAGUZ010000014">
    <property type="protein sequence ID" value="NEW44211.1"/>
    <property type="molecule type" value="Genomic_DNA"/>
</dbReference>
<keyword evidence="7" id="KW-1185">Reference proteome</keyword>
<dbReference type="InterPro" id="IPR058333">
    <property type="entry name" value="DUF8020"/>
</dbReference>
<keyword evidence="1" id="KW-0812">Transmembrane</keyword>
<evidence type="ECO:0000256" key="2">
    <source>
        <dbReference type="SAM" id="SignalP"/>
    </source>
</evidence>
<feature type="transmembrane region" description="Helical" evidence="1">
    <location>
        <begin position="182"/>
        <end position="204"/>
    </location>
</feature>
<evidence type="ECO:0000256" key="1">
    <source>
        <dbReference type="SAM" id="Phobius"/>
    </source>
</evidence>
<gene>
    <name evidence="4" type="ORF">GV789_07020</name>
    <name evidence="5" type="ORF">GV794_14935</name>
</gene>
<sequence length="256" mass="25262">MRLKSAAATAVIAAVAVAVTAATAGAAPQPAPPASEVRYEVSKNGESAVVRIDGGTVEQLDSQLVIRDAADQPVAAIPLRYQMDDMAYPIAARIDGTTATLTPSRDGGHRIAPVSQAEVITVEQAAAQVGESFVPRDAQALGVFAQRAAIGAAVSAVLGAVLGAGVGCLVGAAAGAAISSPLIALLLPFVGATIAGCVLGMATVGAVGSMAGVVLAGGPITLFSAIQYFSTILAPCPPELAYCKDPAQVPAPAPAK</sequence>
<keyword evidence="2" id="KW-0732">Signal</keyword>
<dbReference type="Proteomes" id="UP000470876">
    <property type="component" value="Unassembled WGS sequence"/>
</dbReference>
<comment type="caution">
    <text evidence="4">The sequence shown here is derived from an EMBL/GenBank/DDBJ whole genome shotgun (WGS) entry which is preliminary data.</text>
</comment>
<name>A0A6P1D433_9NOCA</name>
<dbReference type="AlphaFoldDB" id="A0A6P1D433"/>
<feature type="signal peptide" evidence="2">
    <location>
        <begin position="1"/>
        <end position="26"/>
    </location>
</feature>
<evidence type="ECO:0000313" key="4">
    <source>
        <dbReference type="EMBL" id="NEW44211.1"/>
    </source>
</evidence>